<evidence type="ECO:0000256" key="4">
    <source>
        <dbReference type="ARBA" id="ARBA00023098"/>
    </source>
</evidence>
<gene>
    <name evidence="6" type="ORF">DI586_06870</name>
</gene>
<dbReference type="SUPFAM" id="SSF55729">
    <property type="entry name" value="Acyl-CoA N-acyltransferases (Nat)"/>
    <property type="match status" value="1"/>
</dbReference>
<protein>
    <submittedName>
        <fullName evidence="6">Hemolysin-like protein</fullName>
    </submittedName>
</protein>
<dbReference type="PANTHER" id="PTHR37323:SF1">
    <property type="entry name" value="L-ORNITHINE N(ALPHA)-ACYLTRANSFERASE"/>
    <property type="match status" value="1"/>
</dbReference>
<accession>A0A2W5HIF2</accession>
<sequence length="279" mass="31402">MLAQIPDSGAAPETVSVRLAETPEEILAAQKLRYKVFYEECGAIPTNTAAMEKRDFDKYDDIADHLIALDPALGKGPESIIGTYRLIRQDRIPSGQSFYTSGEFDIMPFLTCGGRLLELGRSCILPEYRTRQMLQRMWQGITGYVTEHNIDLMFGCASFHGTDVDAIQKQLAYLYHFHKAPKELCPTGIAGRCVDMNRYPKEALDQKAVFHSLPSLIKGYLRIGATIGDGAYVDHQFNTIDVCIVMPTYAMSEKYLKHWERLNARPMPKNNILAEKIAS</sequence>
<dbReference type="Proteomes" id="UP000249739">
    <property type="component" value="Unassembled WGS sequence"/>
</dbReference>
<dbReference type="InterPro" id="IPR052351">
    <property type="entry name" value="Ornithine_N-alpha-AT"/>
</dbReference>
<evidence type="ECO:0000313" key="6">
    <source>
        <dbReference type="EMBL" id="PZP55442.1"/>
    </source>
</evidence>
<keyword evidence="5" id="KW-0012">Acyltransferase</keyword>
<dbReference type="GO" id="GO:0016746">
    <property type="term" value="F:acyltransferase activity"/>
    <property type="evidence" value="ECO:0007669"/>
    <property type="project" value="UniProtKB-KW"/>
</dbReference>
<keyword evidence="3" id="KW-0808">Transferase</keyword>
<evidence type="ECO:0000313" key="7">
    <source>
        <dbReference type="Proteomes" id="UP000249739"/>
    </source>
</evidence>
<reference evidence="6 7" key="1">
    <citation type="submission" date="2017-08" db="EMBL/GenBank/DDBJ databases">
        <title>Infants hospitalized years apart are colonized by the same room-sourced microbial strains.</title>
        <authorList>
            <person name="Brooks B."/>
            <person name="Olm M.R."/>
            <person name="Firek B.A."/>
            <person name="Baker R."/>
            <person name="Thomas B.C."/>
            <person name="Morowitz M.J."/>
            <person name="Banfield J.F."/>
        </authorList>
    </citation>
    <scope>NUCLEOTIDE SEQUENCE [LARGE SCALE GENOMIC DNA]</scope>
    <source>
        <strain evidence="6">S2_006_000_R2_64</strain>
    </source>
</reference>
<comment type="caution">
    <text evidence="6">The sequence shown here is derived from an EMBL/GenBank/DDBJ whole genome shotgun (WGS) entry which is preliminary data.</text>
</comment>
<dbReference type="GO" id="GO:0006629">
    <property type="term" value="P:lipid metabolic process"/>
    <property type="evidence" value="ECO:0007669"/>
    <property type="project" value="UniProtKB-KW"/>
</dbReference>
<proteinExistence type="predicted"/>
<evidence type="ECO:0000256" key="3">
    <source>
        <dbReference type="ARBA" id="ARBA00022679"/>
    </source>
</evidence>
<dbReference type="AlphaFoldDB" id="A0A2W5HIF2"/>
<dbReference type="Gene3D" id="3.40.630.30">
    <property type="match status" value="1"/>
</dbReference>
<dbReference type="InterPro" id="IPR016181">
    <property type="entry name" value="Acyl_CoA_acyltransferase"/>
</dbReference>
<keyword evidence="4" id="KW-0443">Lipid metabolism</keyword>
<dbReference type="Pfam" id="PF13444">
    <property type="entry name" value="Acetyltransf_5"/>
    <property type="match status" value="1"/>
</dbReference>
<keyword evidence="2" id="KW-0444">Lipid biosynthesis</keyword>
<dbReference type="PANTHER" id="PTHR37323">
    <property type="entry name" value="GCN5-RELATED N-ACETYLTRANSFERASE"/>
    <property type="match status" value="1"/>
</dbReference>
<dbReference type="EMBL" id="QFOT01000069">
    <property type="protein sequence ID" value="PZP55442.1"/>
    <property type="molecule type" value="Genomic_DNA"/>
</dbReference>
<name>A0A2W5HIF2_9BACT</name>
<evidence type="ECO:0000256" key="2">
    <source>
        <dbReference type="ARBA" id="ARBA00022516"/>
    </source>
</evidence>
<evidence type="ECO:0000256" key="5">
    <source>
        <dbReference type="ARBA" id="ARBA00023315"/>
    </source>
</evidence>
<comment type="pathway">
    <text evidence="1">Lipid metabolism.</text>
</comment>
<organism evidence="6 7">
    <name type="scientific">Micavibrio aeruginosavorus</name>
    <dbReference type="NCBI Taxonomy" id="349221"/>
    <lineage>
        <taxon>Bacteria</taxon>
        <taxon>Pseudomonadati</taxon>
        <taxon>Bdellovibrionota</taxon>
        <taxon>Bdellovibrionia</taxon>
        <taxon>Bdellovibrionales</taxon>
        <taxon>Pseudobdellovibrionaceae</taxon>
        <taxon>Micavibrio</taxon>
    </lineage>
</organism>
<evidence type="ECO:0000256" key="1">
    <source>
        <dbReference type="ARBA" id="ARBA00005189"/>
    </source>
</evidence>